<name>A0A0F9GNV0_9ZZZZ</name>
<gene>
    <name evidence="2" type="ORF">LCGC14_2161490</name>
</gene>
<keyword evidence="1" id="KW-1133">Transmembrane helix</keyword>
<sequence length="170" mass="18036">MGFGKAFLLSLVAFVGLNFVFSILNFVIFVGFDTLMTTIQSAPLMIIYYLFGSIASVPSTNLGMVIVEPLLNSNMTPIITGLGYLLAPIIAGVLAGRFGESKLQGFLGWLLTAVVGTAALLVGVLLSPALEAALGLIGFNVIIIYLLISLVVNIIAYGFFALLASKTEYY</sequence>
<reference evidence="2" key="1">
    <citation type="journal article" date="2015" name="Nature">
        <title>Complex archaea that bridge the gap between prokaryotes and eukaryotes.</title>
        <authorList>
            <person name="Spang A."/>
            <person name="Saw J.H."/>
            <person name="Jorgensen S.L."/>
            <person name="Zaremba-Niedzwiedzka K."/>
            <person name="Martijn J."/>
            <person name="Lind A.E."/>
            <person name="van Eijk R."/>
            <person name="Schleper C."/>
            <person name="Guy L."/>
            <person name="Ettema T.J."/>
        </authorList>
    </citation>
    <scope>NUCLEOTIDE SEQUENCE</scope>
</reference>
<comment type="caution">
    <text evidence="2">The sequence shown here is derived from an EMBL/GenBank/DDBJ whole genome shotgun (WGS) entry which is preliminary data.</text>
</comment>
<proteinExistence type="predicted"/>
<keyword evidence="1" id="KW-0812">Transmembrane</keyword>
<accession>A0A0F9GNV0</accession>
<keyword evidence="1" id="KW-0472">Membrane</keyword>
<feature type="transmembrane region" description="Helical" evidence="1">
    <location>
        <begin position="106"/>
        <end position="130"/>
    </location>
</feature>
<feature type="transmembrane region" description="Helical" evidence="1">
    <location>
        <begin position="142"/>
        <end position="164"/>
    </location>
</feature>
<dbReference type="AlphaFoldDB" id="A0A0F9GNV0"/>
<feature type="transmembrane region" description="Helical" evidence="1">
    <location>
        <begin position="44"/>
        <end position="66"/>
    </location>
</feature>
<evidence type="ECO:0000256" key="1">
    <source>
        <dbReference type="SAM" id="Phobius"/>
    </source>
</evidence>
<evidence type="ECO:0000313" key="2">
    <source>
        <dbReference type="EMBL" id="KKL64787.1"/>
    </source>
</evidence>
<feature type="transmembrane region" description="Helical" evidence="1">
    <location>
        <begin position="78"/>
        <end position="99"/>
    </location>
</feature>
<feature type="transmembrane region" description="Helical" evidence="1">
    <location>
        <begin position="6"/>
        <end position="32"/>
    </location>
</feature>
<organism evidence="2">
    <name type="scientific">marine sediment metagenome</name>
    <dbReference type="NCBI Taxonomy" id="412755"/>
    <lineage>
        <taxon>unclassified sequences</taxon>
        <taxon>metagenomes</taxon>
        <taxon>ecological metagenomes</taxon>
    </lineage>
</organism>
<dbReference type="EMBL" id="LAZR01027740">
    <property type="protein sequence ID" value="KKL64787.1"/>
    <property type="molecule type" value="Genomic_DNA"/>
</dbReference>
<protein>
    <submittedName>
        <fullName evidence="2">Uncharacterized protein</fullName>
    </submittedName>
</protein>